<accession>G0UB71</accession>
<dbReference type="EMBL" id="HE573027">
    <property type="protein sequence ID" value="CCC53058.1"/>
    <property type="molecule type" value="Genomic_DNA"/>
</dbReference>
<keyword evidence="2" id="KW-0732">Signal</keyword>
<dbReference type="InterPro" id="IPR001623">
    <property type="entry name" value="DnaJ_domain"/>
</dbReference>
<proteinExistence type="predicted"/>
<feature type="compositionally biased region" description="Basic and acidic residues" evidence="1">
    <location>
        <begin position="624"/>
        <end position="634"/>
    </location>
</feature>
<dbReference type="InterPro" id="IPR050817">
    <property type="entry name" value="DjlA_DnaK_co-chaperone"/>
</dbReference>
<feature type="signal peptide" evidence="2">
    <location>
        <begin position="1"/>
        <end position="22"/>
    </location>
</feature>
<dbReference type="Pfam" id="PF00226">
    <property type="entry name" value="DnaJ"/>
    <property type="match status" value="1"/>
</dbReference>
<feature type="chain" id="PRO_5003409927" evidence="2">
    <location>
        <begin position="23"/>
        <end position="769"/>
    </location>
</feature>
<feature type="region of interest" description="Disordered" evidence="1">
    <location>
        <begin position="591"/>
        <end position="643"/>
    </location>
</feature>
<dbReference type="OMA" id="VEEYCEM"/>
<name>G0UB71_TRYVY</name>
<dbReference type="AlphaFoldDB" id="G0UB71"/>
<organism evidence="4">
    <name type="scientific">Trypanosoma vivax (strain Y486)</name>
    <dbReference type="NCBI Taxonomy" id="1055687"/>
    <lineage>
        <taxon>Eukaryota</taxon>
        <taxon>Discoba</taxon>
        <taxon>Euglenozoa</taxon>
        <taxon>Kinetoplastea</taxon>
        <taxon>Metakinetoplastina</taxon>
        <taxon>Trypanosomatida</taxon>
        <taxon>Trypanosomatidae</taxon>
        <taxon>Trypanosoma</taxon>
        <taxon>Duttonella</taxon>
    </lineage>
</organism>
<evidence type="ECO:0000256" key="1">
    <source>
        <dbReference type="SAM" id="MobiDB-lite"/>
    </source>
</evidence>
<dbReference type="SUPFAM" id="SSF46565">
    <property type="entry name" value="Chaperone J-domain"/>
    <property type="match status" value="1"/>
</dbReference>
<feature type="domain" description="J" evidence="3">
    <location>
        <begin position="34"/>
        <end position="102"/>
    </location>
</feature>
<dbReference type="Gene3D" id="1.10.287.110">
    <property type="entry name" value="DnaJ domain"/>
    <property type="match status" value="1"/>
</dbReference>
<dbReference type="PROSITE" id="PS50076">
    <property type="entry name" value="DNAJ_2"/>
    <property type="match status" value="1"/>
</dbReference>
<dbReference type="CDD" id="cd06257">
    <property type="entry name" value="DnaJ"/>
    <property type="match status" value="1"/>
</dbReference>
<evidence type="ECO:0000259" key="3">
    <source>
        <dbReference type="PROSITE" id="PS50076"/>
    </source>
</evidence>
<reference evidence="4" key="1">
    <citation type="journal article" date="2012" name="Proc. Natl. Acad. Sci. U.S.A.">
        <title>Antigenic diversity is generated by distinct evolutionary mechanisms in African trypanosome species.</title>
        <authorList>
            <person name="Jackson A.P."/>
            <person name="Berry A."/>
            <person name="Aslett M."/>
            <person name="Allison H.C."/>
            <person name="Burton P."/>
            <person name="Vavrova-Anderson J."/>
            <person name="Brown R."/>
            <person name="Browne H."/>
            <person name="Corton N."/>
            <person name="Hauser H."/>
            <person name="Gamble J."/>
            <person name="Gilderthorp R."/>
            <person name="Marcello L."/>
            <person name="McQuillan J."/>
            <person name="Otto T.D."/>
            <person name="Quail M.A."/>
            <person name="Sanders M.J."/>
            <person name="van Tonder A."/>
            <person name="Ginger M.L."/>
            <person name="Field M.C."/>
            <person name="Barry J.D."/>
            <person name="Hertz-Fowler C."/>
            <person name="Berriman M."/>
        </authorList>
    </citation>
    <scope>NUCLEOTIDE SEQUENCE</scope>
    <source>
        <strain evidence="4">Y486</strain>
    </source>
</reference>
<dbReference type="InterPro" id="IPR036869">
    <property type="entry name" value="J_dom_sf"/>
</dbReference>
<gene>
    <name evidence="4" type="ORF">TVY486_1105420</name>
</gene>
<dbReference type="VEuPathDB" id="TriTrypDB:TvY486_1105420"/>
<evidence type="ECO:0000313" key="4">
    <source>
        <dbReference type="EMBL" id="CCC53058.1"/>
    </source>
</evidence>
<dbReference type="PANTHER" id="PTHR24074">
    <property type="entry name" value="CO-CHAPERONE PROTEIN DJLA"/>
    <property type="match status" value="1"/>
</dbReference>
<protein>
    <submittedName>
        <fullName evidence="4">Putative DNAJ domain protein</fullName>
    </submittedName>
</protein>
<feature type="compositionally biased region" description="Polar residues" evidence="1">
    <location>
        <begin position="610"/>
        <end position="621"/>
    </location>
</feature>
<dbReference type="SMART" id="SM00271">
    <property type="entry name" value="DnaJ"/>
    <property type="match status" value="1"/>
</dbReference>
<sequence length="769" mass="84920">MTQRCCLSAAAVLSLFLLFVSALGNIPFGAASDDLYALLGVNRGVTREEVKKAFRSVAREHHPDVQETPEAKGKAKEHMTKVLLAYKVLSDDILRYDYDQFGRVPGEKTDTTGYSSDELFEQFQQLLSIVSETRQLQHAVQLRRILDFRGNRLFLVQVYDDDCKTCRQFAPVWEGFLHYTLVEAGVVELYRINAFSPEGSMLLQMLGIAYNKEVALFGIVDGAVWSMPQLHVALNSGNDVAVDRAVLDFIENFFTDRQYEISSTSAGWGLQAVLNWLRESRQPEDAVRVLLPPLSTRNVPLALSLLYEGTAVVRSVSRATLLDLVEGYCNQSVDALSGRGKPAVAPEFIVVSTELLPDLTSTAETIEGHWLRSPRSCRGIVVGVGATLTLRQAVHFLGETLKPKHRGMTNITHVTSTSFFEVCRAHCLLWLRRNCTQEPDQIRIGALRSDFKPFKVGYACLDNEPVLLGLLHPTYGAPIADVLVALVDGDDQQLYQLQVEMSKEAIADFLSELLRGGNGATSLQVDVPVSRALISGPFQMSKFQYLKICFYAVVGRIHPFIASCYPFLVGLVIRVLLRRFNALGNNNSTRATNLGESGGVASEELPDTLASPSGGTHSSSQRHAKTDGAARSRDSATSSDRGVQRDLRTFEASDLVDARGGRGFLLLFFEHDKPLVFSALPQVCCDPRFTLRCVPRTNAVWMEWLLQQRREEEGCTQDDKALGVDGVYVAAIRQGKMLAAVKPLATPLESWLLDLLDGTVVAKACIPLT</sequence>
<dbReference type="PRINTS" id="PR00625">
    <property type="entry name" value="JDOMAIN"/>
</dbReference>
<evidence type="ECO:0000256" key="2">
    <source>
        <dbReference type="SAM" id="SignalP"/>
    </source>
</evidence>